<evidence type="ECO:0000313" key="2">
    <source>
        <dbReference type="Proteomes" id="UP000198614"/>
    </source>
</evidence>
<evidence type="ECO:0000313" key="1">
    <source>
        <dbReference type="EMBL" id="SDE70052.1"/>
    </source>
</evidence>
<reference evidence="1 2" key="1">
    <citation type="submission" date="2016-10" db="EMBL/GenBank/DDBJ databases">
        <authorList>
            <person name="de Groot N.N."/>
        </authorList>
    </citation>
    <scope>NUCLEOTIDE SEQUENCE [LARGE SCALE GENOMIC DNA]</scope>
    <source>
        <strain evidence="1 2">CGMCC 4.1859</strain>
    </source>
</reference>
<accession>A0A1G7F2K2</accession>
<dbReference type="EMBL" id="FNAX01000003">
    <property type="protein sequence ID" value="SDE70052.1"/>
    <property type="molecule type" value="Genomic_DNA"/>
</dbReference>
<dbReference type="OrthoDB" id="4554814at2"/>
<name>A0A1G7F2K2_9ACTN</name>
<organism evidence="1 2">
    <name type="scientific">Streptomyces griseoaurantiacus</name>
    <dbReference type="NCBI Taxonomy" id="68213"/>
    <lineage>
        <taxon>Bacteria</taxon>
        <taxon>Bacillati</taxon>
        <taxon>Actinomycetota</taxon>
        <taxon>Actinomycetes</taxon>
        <taxon>Kitasatosporales</taxon>
        <taxon>Streptomycetaceae</taxon>
        <taxon>Streptomyces</taxon>
        <taxon>Streptomyces aurantiacus group</taxon>
    </lineage>
</organism>
<dbReference type="Proteomes" id="UP000198614">
    <property type="component" value="Unassembled WGS sequence"/>
</dbReference>
<proteinExistence type="predicted"/>
<protein>
    <submittedName>
        <fullName evidence="1">Uncharacterized protein</fullName>
    </submittedName>
</protein>
<gene>
    <name evidence="1" type="ORF">SAMN05216260_103182</name>
</gene>
<dbReference type="AlphaFoldDB" id="A0A1G7F2K2"/>
<sequence length="100" mass="11823">MRCYWDEEDIWFYLEVDDEDWVIRQVELEGPERTPITAASLAEWRRAQETGRLATYESSFGITAERPVSEGEDHDPEPLTCDEFEQVWNTARRRIADRPS</sequence>